<evidence type="ECO:0000313" key="2">
    <source>
        <dbReference type="EMBL" id="GAA0157391.1"/>
    </source>
</evidence>
<comment type="caution">
    <text evidence="2">The sequence shown here is derived from an EMBL/GenBank/DDBJ whole genome shotgun (WGS) entry which is preliminary data.</text>
</comment>
<organism evidence="2 3">
    <name type="scientific">Lithospermum erythrorhizon</name>
    <name type="common">Purple gromwell</name>
    <name type="synonym">Lithospermum officinale var. erythrorhizon</name>
    <dbReference type="NCBI Taxonomy" id="34254"/>
    <lineage>
        <taxon>Eukaryota</taxon>
        <taxon>Viridiplantae</taxon>
        <taxon>Streptophyta</taxon>
        <taxon>Embryophyta</taxon>
        <taxon>Tracheophyta</taxon>
        <taxon>Spermatophyta</taxon>
        <taxon>Magnoliopsida</taxon>
        <taxon>eudicotyledons</taxon>
        <taxon>Gunneridae</taxon>
        <taxon>Pentapetalae</taxon>
        <taxon>asterids</taxon>
        <taxon>lamiids</taxon>
        <taxon>Boraginales</taxon>
        <taxon>Boraginaceae</taxon>
        <taxon>Boraginoideae</taxon>
        <taxon>Lithospermeae</taxon>
        <taxon>Lithospermum</taxon>
    </lineage>
</organism>
<sequence>MPNINTLKVKGSENPVKEEVITSNNQKEDEVKMKKAKTHVICYTPKDAKKGDDHQLRIGGDSFEGLILPAAKIDIGNNPRVRQRRNRKSVFLSLGKLCQPCKSVFERLGPIRKKAPVFDRSKIDQMLKEFEVESVEKVHHEIYETTPKGVVKIDNYPQELEESVGSTFPLTTSDNETIEGDMTDAPLELEEGDGPYVIREVYTNGSYLMVDQDGVKVGLINGRYLKLYYP</sequence>
<feature type="region of interest" description="Disordered" evidence="1">
    <location>
        <begin position="1"/>
        <end position="29"/>
    </location>
</feature>
<protein>
    <submittedName>
        <fullName evidence="2">Uncharacterized protein</fullName>
    </submittedName>
</protein>
<dbReference type="Proteomes" id="UP001454036">
    <property type="component" value="Unassembled WGS sequence"/>
</dbReference>
<gene>
    <name evidence="2" type="ORF">LIER_14667</name>
</gene>
<evidence type="ECO:0000313" key="3">
    <source>
        <dbReference type="Proteomes" id="UP001454036"/>
    </source>
</evidence>
<proteinExistence type="predicted"/>
<accession>A0AAV3Q1X9</accession>
<reference evidence="2 3" key="1">
    <citation type="submission" date="2024-01" db="EMBL/GenBank/DDBJ databases">
        <title>The complete chloroplast genome sequence of Lithospermum erythrorhizon: insights into the phylogenetic relationship among Boraginaceae species and the maternal lineages of purple gromwells.</title>
        <authorList>
            <person name="Okada T."/>
            <person name="Watanabe K."/>
        </authorList>
    </citation>
    <scope>NUCLEOTIDE SEQUENCE [LARGE SCALE GENOMIC DNA]</scope>
</reference>
<dbReference type="EMBL" id="BAABME010003093">
    <property type="protein sequence ID" value="GAA0157391.1"/>
    <property type="molecule type" value="Genomic_DNA"/>
</dbReference>
<name>A0AAV3Q1X9_LITER</name>
<dbReference type="AlphaFoldDB" id="A0AAV3Q1X9"/>
<evidence type="ECO:0000256" key="1">
    <source>
        <dbReference type="SAM" id="MobiDB-lite"/>
    </source>
</evidence>
<feature type="compositionally biased region" description="Basic and acidic residues" evidence="1">
    <location>
        <begin position="15"/>
        <end position="29"/>
    </location>
</feature>
<keyword evidence="3" id="KW-1185">Reference proteome</keyword>